<organism evidence="2 3">
    <name type="scientific">Oidiodendron maius (strain Zn)</name>
    <dbReference type="NCBI Taxonomy" id="913774"/>
    <lineage>
        <taxon>Eukaryota</taxon>
        <taxon>Fungi</taxon>
        <taxon>Dikarya</taxon>
        <taxon>Ascomycota</taxon>
        <taxon>Pezizomycotina</taxon>
        <taxon>Leotiomycetes</taxon>
        <taxon>Leotiomycetes incertae sedis</taxon>
        <taxon>Myxotrichaceae</taxon>
        <taxon>Oidiodendron</taxon>
    </lineage>
</organism>
<gene>
    <name evidence="2" type="ORF">OIDMADRAFT_36158</name>
</gene>
<dbReference type="EMBL" id="KN832901">
    <property type="protein sequence ID" value="KIM93054.1"/>
    <property type="molecule type" value="Genomic_DNA"/>
</dbReference>
<name>A0A0C3GNB3_OIDMZ</name>
<dbReference type="Proteomes" id="UP000054321">
    <property type="component" value="Unassembled WGS sequence"/>
</dbReference>
<proteinExistence type="predicted"/>
<sequence>MALASGERLGKELGDFSGRAVQMFPKSRTTRALDLRLTLGGSWILSPSPKVENSRAARGGLLSRGAERTRPQRPPYDRPRQRGRGGEVGRVEEGILEAVVVRLG</sequence>
<reference evidence="3" key="2">
    <citation type="submission" date="2015-01" db="EMBL/GenBank/DDBJ databases">
        <title>Evolutionary Origins and Diversification of the Mycorrhizal Mutualists.</title>
        <authorList>
            <consortium name="DOE Joint Genome Institute"/>
            <consortium name="Mycorrhizal Genomics Consortium"/>
            <person name="Kohler A."/>
            <person name="Kuo A."/>
            <person name="Nagy L.G."/>
            <person name="Floudas D."/>
            <person name="Copeland A."/>
            <person name="Barry K.W."/>
            <person name="Cichocki N."/>
            <person name="Veneault-Fourrey C."/>
            <person name="LaButti K."/>
            <person name="Lindquist E.A."/>
            <person name="Lipzen A."/>
            <person name="Lundell T."/>
            <person name="Morin E."/>
            <person name="Murat C."/>
            <person name="Riley R."/>
            <person name="Ohm R."/>
            <person name="Sun H."/>
            <person name="Tunlid A."/>
            <person name="Henrissat B."/>
            <person name="Grigoriev I.V."/>
            <person name="Hibbett D.S."/>
            <person name="Martin F."/>
        </authorList>
    </citation>
    <scope>NUCLEOTIDE SEQUENCE [LARGE SCALE GENOMIC DNA]</scope>
    <source>
        <strain evidence="3">Zn</strain>
    </source>
</reference>
<keyword evidence="3" id="KW-1185">Reference proteome</keyword>
<evidence type="ECO:0000313" key="2">
    <source>
        <dbReference type="EMBL" id="KIM93054.1"/>
    </source>
</evidence>
<reference evidence="2 3" key="1">
    <citation type="submission" date="2014-04" db="EMBL/GenBank/DDBJ databases">
        <authorList>
            <consortium name="DOE Joint Genome Institute"/>
            <person name="Kuo A."/>
            <person name="Martino E."/>
            <person name="Perotto S."/>
            <person name="Kohler A."/>
            <person name="Nagy L.G."/>
            <person name="Floudas D."/>
            <person name="Copeland A."/>
            <person name="Barry K.W."/>
            <person name="Cichocki N."/>
            <person name="Veneault-Fourrey C."/>
            <person name="LaButti K."/>
            <person name="Lindquist E.A."/>
            <person name="Lipzen A."/>
            <person name="Lundell T."/>
            <person name="Morin E."/>
            <person name="Murat C."/>
            <person name="Sun H."/>
            <person name="Tunlid A."/>
            <person name="Henrissat B."/>
            <person name="Grigoriev I.V."/>
            <person name="Hibbett D.S."/>
            <person name="Martin F."/>
            <person name="Nordberg H.P."/>
            <person name="Cantor M.N."/>
            <person name="Hua S.X."/>
        </authorList>
    </citation>
    <scope>NUCLEOTIDE SEQUENCE [LARGE SCALE GENOMIC DNA]</scope>
    <source>
        <strain evidence="2 3">Zn</strain>
    </source>
</reference>
<accession>A0A0C3GNB3</accession>
<feature type="compositionally biased region" description="Basic and acidic residues" evidence="1">
    <location>
        <begin position="65"/>
        <end position="89"/>
    </location>
</feature>
<dbReference type="HOGENOM" id="CLU_2250866_0_0_1"/>
<dbReference type="InParanoid" id="A0A0C3GNB3"/>
<evidence type="ECO:0000313" key="3">
    <source>
        <dbReference type="Proteomes" id="UP000054321"/>
    </source>
</evidence>
<dbReference type="AlphaFoldDB" id="A0A0C3GNB3"/>
<evidence type="ECO:0000256" key="1">
    <source>
        <dbReference type="SAM" id="MobiDB-lite"/>
    </source>
</evidence>
<protein>
    <submittedName>
        <fullName evidence="2">Uncharacterized protein</fullName>
    </submittedName>
</protein>
<feature type="region of interest" description="Disordered" evidence="1">
    <location>
        <begin position="48"/>
        <end position="89"/>
    </location>
</feature>